<feature type="binding site" evidence="4">
    <location>
        <position position="66"/>
    </location>
    <ligand>
        <name>substrate</name>
    </ligand>
</feature>
<dbReference type="InterPro" id="IPR037171">
    <property type="entry name" value="NagB/RpiA_transferase-like"/>
</dbReference>
<evidence type="ECO:0000256" key="4">
    <source>
        <dbReference type="PIRSR" id="PIRSR006806-1"/>
    </source>
</evidence>
<dbReference type="GO" id="GO:0035999">
    <property type="term" value="P:tetrahydrofolate interconversion"/>
    <property type="evidence" value="ECO:0007669"/>
    <property type="project" value="TreeGrafter"/>
</dbReference>
<feature type="binding site" evidence="4">
    <location>
        <position position="61"/>
    </location>
    <ligand>
        <name>substrate</name>
    </ligand>
</feature>
<dbReference type="Gene3D" id="3.40.50.10420">
    <property type="entry name" value="NagB/RpiA/CoA transferase-like"/>
    <property type="match status" value="1"/>
</dbReference>
<keyword evidence="5" id="KW-0479">Metal-binding</keyword>
<evidence type="ECO:0000256" key="3">
    <source>
        <dbReference type="ARBA" id="ARBA00022840"/>
    </source>
</evidence>
<feature type="binding site" evidence="4">
    <location>
        <begin position="17"/>
        <end position="21"/>
    </location>
    <ligand>
        <name>ATP</name>
        <dbReference type="ChEBI" id="CHEBI:30616"/>
    </ligand>
</feature>
<dbReference type="GO" id="GO:0030272">
    <property type="term" value="F:5-formyltetrahydrofolate cyclo-ligase activity"/>
    <property type="evidence" value="ECO:0007669"/>
    <property type="project" value="UniProtKB-EC"/>
</dbReference>
<sequence length="206" mass="21732">MFPPYPAPEDSAVRSTKAQVRAEILAARRAVTPQTRAAEAAALAAHVLTFVDPGQAVCGYVPVGSEPGSVDLIDGLVRHEAAVLLPVARHDSGGVALPLRWGRHRPGELVDAPFGLREPPQPWLPADAVAEAAVVLVPALAVDLRGTRLGRGAGFYDRTLMLAGRGAVVVAVVRDDELVDQLPSESHDVRVTHALTPRQGLVPLGR</sequence>
<dbReference type="PANTHER" id="PTHR23407:SF1">
    <property type="entry name" value="5-FORMYLTETRAHYDROFOLATE CYCLO-LIGASE"/>
    <property type="match status" value="1"/>
</dbReference>
<keyword evidence="7" id="KW-1185">Reference proteome</keyword>
<feature type="binding site" evidence="4">
    <location>
        <begin position="148"/>
        <end position="156"/>
    </location>
    <ligand>
        <name>ATP</name>
        <dbReference type="ChEBI" id="CHEBI:30616"/>
    </ligand>
</feature>
<gene>
    <name evidence="6" type="ORF">MHIP_54250</name>
</gene>
<dbReference type="PANTHER" id="PTHR23407">
    <property type="entry name" value="ATPASE INHIBITOR/5-FORMYLTETRAHYDROFOLATE CYCLO-LIGASE"/>
    <property type="match status" value="1"/>
</dbReference>
<dbReference type="Proteomes" id="UP000465304">
    <property type="component" value="Unassembled WGS sequence"/>
</dbReference>
<evidence type="ECO:0000313" key="7">
    <source>
        <dbReference type="Proteomes" id="UP000465304"/>
    </source>
</evidence>
<dbReference type="GO" id="GO:0046872">
    <property type="term" value="F:metal ion binding"/>
    <property type="evidence" value="ECO:0007669"/>
    <property type="project" value="UniProtKB-KW"/>
</dbReference>
<comment type="catalytic activity">
    <reaction evidence="5">
        <text>(6S)-5-formyl-5,6,7,8-tetrahydrofolate + ATP = (6R)-5,10-methenyltetrahydrofolate + ADP + phosphate</text>
        <dbReference type="Rhea" id="RHEA:10488"/>
        <dbReference type="ChEBI" id="CHEBI:30616"/>
        <dbReference type="ChEBI" id="CHEBI:43474"/>
        <dbReference type="ChEBI" id="CHEBI:57455"/>
        <dbReference type="ChEBI" id="CHEBI:57457"/>
        <dbReference type="ChEBI" id="CHEBI:456216"/>
        <dbReference type="EC" id="6.3.3.2"/>
    </reaction>
</comment>
<organism evidence="6 7">
    <name type="scientific">Mycolicibacterium hippocampi</name>
    <dbReference type="NCBI Taxonomy" id="659824"/>
    <lineage>
        <taxon>Bacteria</taxon>
        <taxon>Bacillati</taxon>
        <taxon>Actinomycetota</taxon>
        <taxon>Actinomycetes</taxon>
        <taxon>Mycobacteriales</taxon>
        <taxon>Mycobacteriaceae</taxon>
        <taxon>Mycolicibacterium</taxon>
    </lineage>
</organism>
<dbReference type="NCBIfam" id="TIGR02727">
    <property type="entry name" value="MTHFS_bact"/>
    <property type="match status" value="1"/>
</dbReference>
<dbReference type="SUPFAM" id="SSF100950">
    <property type="entry name" value="NagB/RpiA/CoA transferase-like"/>
    <property type="match status" value="1"/>
</dbReference>
<dbReference type="GO" id="GO:0005524">
    <property type="term" value="F:ATP binding"/>
    <property type="evidence" value="ECO:0007669"/>
    <property type="project" value="UniProtKB-KW"/>
</dbReference>
<dbReference type="EMBL" id="BLLB01000002">
    <property type="protein sequence ID" value="GFH04942.1"/>
    <property type="molecule type" value="Genomic_DNA"/>
</dbReference>
<evidence type="ECO:0000313" key="6">
    <source>
        <dbReference type="EMBL" id="GFH04942.1"/>
    </source>
</evidence>
<dbReference type="Pfam" id="PF01812">
    <property type="entry name" value="5-FTHF_cyc-lig"/>
    <property type="match status" value="1"/>
</dbReference>
<comment type="similarity">
    <text evidence="1 5">Belongs to the 5-formyltetrahydrofolate cyclo-ligase family.</text>
</comment>
<evidence type="ECO:0000256" key="2">
    <source>
        <dbReference type="ARBA" id="ARBA00022741"/>
    </source>
</evidence>
<dbReference type="AlphaFoldDB" id="A0A7I9ZV59"/>
<name>A0A7I9ZV59_9MYCO</name>
<dbReference type="InterPro" id="IPR002698">
    <property type="entry name" value="FTHF_cligase"/>
</dbReference>
<comment type="caution">
    <text evidence="6">The sequence shown here is derived from an EMBL/GenBank/DDBJ whole genome shotgun (WGS) entry which is preliminary data.</text>
</comment>
<proteinExistence type="inferred from homology"/>
<comment type="cofactor">
    <cofactor evidence="5">
        <name>Mg(2+)</name>
        <dbReference type="ChEBI" id="CHEBI:18420"/>
    </cofactor>
</comment>
<keyword evidence="3 4" id="KW-0067">ATP-binding</keyword>
<keyword evidence="6" id="KW-0436">Ligase</keyword>
<accession>A0A7I9ZV59</accession>
<dbReference type="InterPro" id="IPR024185">
    <property type="entry name" value="FTHF_cligase-like_sf"/>
</dbReference>
<keyword evidence="5" id="KW-0460">Magnesium</keyword>
<dbReference type="EC" id="6.3.3.2" evidence="5"/>
<dbReference type="PIRSF" id="PIRSF006806">
    <property type="entry name" value="FTHF_cligase"/>
    <property type="match status" value="1"/>
</dbReference>
<evidence type="ECO:0000256" key="1">
    <source>
        <dbReference type="ARBA" id="ARBA00010638"/>
    </source>
</evidence>
<protein>
    <recommendedName>
        <fullName evidence="5">5-formyltetrahydrofolate cyclo-ligase</fullName>
        <ecNumber evidence="5">6.3.3.2</ecNumber>
    </recommendedName>
</protein>
<reference evidence="6 7" key="1">
    <citation type="journal article" date="2019" name="Emerg. Microbes Infect.">
        <title>Comprehensive subspecies identification of 175 nontuberculous mycobacteria species based on 7547 genomic profiles.</title>
        <authorList>
            <person name="Matsumoto Y."/>
            <person name="Kinjo T."/>
            <person name="Motooka D."/>
            <person name="Nabeya D."/>
            <person name="Jung N."/>
            <person name="Uechi K."/>
            <person name="Horii T."/>
            <person name="Iida T."/>
            <person name="Fujita J."/>
            <person name="Nakamura S."/>
        </authorList>
    </citation>
    <scope>NUCLEOTIDE SEQUENCE [LARGE SCALE GENOMIC DNA]</scope>
    <source>
        <strain evidence="6 7">JCM 30996</strain>
    </source>
</reference>
<evidence type="ECO:0000256" key="5">
    <source>
        <dbReference type="RuleBase" id="RU361279"/>
    </source>
</evidence>
<keyword evidence="2 4" id="KW-0547">Nucleotide-binding</keyword>
<dbReference type="GO" id="GO:0009396">
    <property type="term" value="P:folic acid-containing compound biosynthetic process"/>
    <property type="evidence" value="ECO:0007669"/>
    <property type="project" value="TreeGrafter"/>
</dbReference>